<evidence type="ECO:0000313" key="2">
    <source>
        <dbReference type="Proteomes" id="UP001549307"/>
    </source>
</evidence>
<name>A0ABV2P7Y3_9MICC</name>
<sequence length="170" mass="19180">MEPLTSHAVTAYIRPFIHSNGRARLDHMAEFPGIPDELLATHDMIRKYRNTTVAHSQSVLVMPLPVALLSGVDQVVHLWGMTVVHPMPEAIAVRFADLLTTMESIVDTAMQPVTERLRAWVQTESPATVRQWQGPEVTHSSDYAFNGSRRRSRIPRFTTYMHTEPGSGRH</sequence>
<proteinExistence type="predicted"/>
<reference evidence="1 2" key="1">
    <citation type="submission" date="2024-06" db="EMBL/GenBank/DDBJ databases">
        <title>Sorghum-associated microbial communities from plants grown in Nebraska, USA.</title>
        <authorList>
            <person name="Schachtman D."/>
        </authorList>
    </citation>
    <scope>NUCLEOTIDE SEQUENCE [LARGE SCALE GENOMIC DNA]</scope>
    <source>
        <strain evidence="1 2">3552</strain>
    </source>
</reference>
<accession>A0ABV2P7Y3</accession>
<organism evidence="1 2">
    <name type="scientific">Arthrobacter bambusae</name>
    <dbReference type="NCBI Taxonomy" id="1338426"/>
    <lineage>
        <taxon>Bacteria</taxon>
        <taxon>Bacillati</taxon>
        <taxon>Actinomycetota</taxon>
        <taxon>Actinomycetes</taxon>
        <taxon>Micrococcales</taxon>
        <taxon>Micrococcaceae</taxon>
        <taxon>Arthrobacter</taxon>
    </lineage>
</organism>
<evidence type="ECO:0000313" key="1">
    <source>
        <dbReference type="EMBL" id="MET4540890.1"/>
    </source>
</evidence>
<gene>
    <name evidence="1" type="ORF">ABIE37_002678</name>
</gene>
<protein>
    <submittedName>
        <fullName evidence="1">Uncharacterized protein</fullName>
    </submittedName>
</protein>
<comment type="caution">
    <text evidence="1">The sequence shown here is derived from an EMBL/GenBank/DDBJ whole genome shotgun (WGS) entry which is preliminary data.</text>
</comment>
<dbReference type="EMBL" id="JBEPSN010000006">
    <property type="protein sequence ID" value="MET4540890.1"/>
    <property type="molecule type" value="Genomic_DNA"/>
</dbReference>
<keyword evidence="2" id="KW-1185">Reference proteome</keyword>
<dbReference type="Proteomes" id="UP001549307">
    <property type="component" value="Unassembled WGS sequence"/>
</dbReference>